<name>A0A0S4LR92_9BACT</name>
<keyword evidence="2" id="KW-1185">Reference proteome</keyword>
<gene>
    <name evidence="1" type="ORF">COMA2_50110</name>
</gene>
<evidence type="ECO:0000313" key="2">
    <source>
        <dbReference type="Proteomes" id="UP000198736"/>
    </source>
</evidence>
<protein>
    <submittedName>
        <fullName evidence="1">Uncharacterized protein</fullName>
    </submittedName>
</protein>
<proteinExistence type="predicted"/>
<dbReference type="Proteomes" id="UP000198736">
    <property type="component" value="Unassembled WGS sequence"/>
</dbReference>
<evidence type="ECO:0000313" key="1">
    <source>
        <dbReference type="EMBL" id="CUS38491.1"/>
    </source>
</evidence>
<dbReference type="EMBL" id="CZPZ01000032">
    <property type="protein sequence ID" value="CUS38491.1"/>
    <property type="molecule type" value="Genomic_DNA"/>
</dbReference>
<sequence length="73" mass="8244">MKKLVRERRPDMLPEYDFSKGVGGKYAKRYAEGSNVVVLSPDVAKIFRTSESVNEALRTLVRVGRKSSRKLTA</sequence>
<dbReference type="AlphaFoldDB" id="A0A0S4LR92"/>
<accession>A0A0S4LR92</accession>
<reference evidence="2" key="1">
    <citation type="submission" date="2015-10" db="EMBL/GenBank/DDBJ databases">
        <authorList>
            <person name="Luecker S."/>
            <person name="Luecker S."/>
        </authorList>
    </citation>
    <scope>NUCLEOTIDE SEQUENCE [LARGE SCALE GENOMIC DNA]</scope>
</reference>
<organism evidence="1 2">
    <name type="scientific">Candidatus Nitrospira nitrificans</name>
    <dbReference type="NCBI Taxonomy" id="1742973"/>
    <lineage>
        <taxon>Bacteria</taxon>
        <taxon>Pseudomonadati</taxon>
        <taxon>Nitrospirota</taxon>
        <taxon>Nitrospiria</taxon>
        <taxon>Nitrospirales</taxon>
        <taxon>Nitrospiraceae</taxon>
        <taxon>Nitrospira</taxon>
    </lineage>
</organism>
<dbReference type="STRING" id="1742973.COMA2_50110"/>